<dbReference type="CDD" id="cd00673">
    <property type="entry name" value="AlaRS_core"/>
    <property type="match status" value="1"/>
</dbReference>
<evidence type="ECO:0000256" key="7">
    <source>
        <dbReference type="ARBA" id="ARBA00022884"/>
    </source>
</evidence>
<dbReference type="SUPFAM" id="SSF55186">
    <property type="entry name" value="ThrRS/AlaRS common domain"/>
    <property type="match status" value="1"/>
</dbReference>
<dbReference type="Pfam" id="PF07973">
    <property type="entry name" value="tRNA_SAD"/>
    <property type="match status" value="1"/>
</dbReference>
<keyword evidence="7" id="KW-0694">RNA-binding</keyword>
<dbReference type="SUPFAM" id="SSF55681">
    <property type="entry name" value="Class II aaRS and biotin synthetases"/>
    <property type="match status" value="1"/>
</dbReference>
<dbReference type="FunFam" id="3.30.980.10:FF:000004">
    <property type="entry name" value="Alanine--tRNA ligase, cytoplasmic"/>
    <property type="match status" value="1"/>
</dbReference>
<evidence type="ECO:0000256" key="1">
    <source>
        <dbReference type="ARBA" id="ARBA00008226"/>
    </source>
</evidence>
<keyword evidence="6" id="KW-0067">ATP-binding</keyword>
<dbReference type="GO" id="GO:0005737">
    <property type="term" value="C:cytoplasm"/>
    <property type="evidence" value="ECO:0007669"/>
    <property type="project" value="InterPro"/>
</dbReference>
<dbReference type="NCBIfam" id="NF002436">
    <property type="entry name" value="PRK01584.1"/>
    <property type="match status" value="1"/>
</dbReference>
<sequence>MDSKKLRQEFLKFFEKKGHKIVPSSSLLPADSSVLLTTAGMQQFKEYFLGKESPYGPRVASCQKCFRTSDIDNVGDVSHLTFLEMLGHFSFGDYFKKETIEWTFEFLTKVLKISVDRITATVFEGDEKIPFDEESYQTWLKFLPEKQIKKNPKKDNVWGPVGDEGPCGAANEVYIDGLEVATLVFVEYFCAKDGSLTPLAQKGVDVGWGLERVGMIAQGKKSIFETDLFEPLMEALPDSLSERQKRIVSDHARGIVFLISDGVRPFNKETGYVLRRLLRRMIVLIKDGTALKKLFNLVVQEYQDFYPDLDKNTANAVFDEESRKFNQALDKGLAEFKKMGEIDAKEAFKLYESFGLPYEVIKEIGGLKAAALTKEDFDKELESHQEVSRAGAESKFGGGGKFSPRLHTATHLLQAALREVLGSEVKQMGSDITSSRLRFDFSHPQKMSEMEIKKVEGLVNQKIQEDLEVKKTEMSYNEAIKQGALAFFKEKYPERVTVFSIDSFSKEICAGPHVKRTRELGCLKIIQEESSGAGVRRIKAIIYGQQEKDF</sequence>
<dbReference type="Gene3D" id="3.30.54.20">
    <property type="match status" value="1"/>
</dbReference>
<dbReference type="InterPro" id="IPR002318">
    <property type="entry name" value="Ala-tRNA-lgiase_IIc"/>
</dbReference>
<dbReference type="InterPro" id="IPR018163">
    <property type="entry name" value="Thr/Ala-tRNA-synth_IIc_edit"/>
</dbReference>
<keyword evidence="8" id="KW-0648">Protein biosynthesis</keyword>
<evidence type="ECO:0000256" key="2">
    <source>
        <dbReference type="ARBA" id="ARBA00013168"/>
    </source>
</evidence>
<dbReference type="SMART" id="SM00863">
    <property type="entry name" value="tRNA_SAD"/>
    <property type="match status" value="1"/>
</dbReference>
<dbReference type="AlphaFoldDB" id="A0A1G2EHP6"/>
<keyword evidence="4" id="KW-0436">Ligase</keyword>
<evidence type="ECO:0000313" key="11">
    <source>
        <dbReference type="EMBL" id="OGZ24768.1"/>
    </source>
</evidence>
<evidence type="ECO:0000256" key="4">
    <source>
        <dbReference type="ARBA" id="ARBA00022598"/>
    </source>
</evidence>
<dbReference type="EC" id="6.1.1.7" evidence="2"/>
<comment type="caution">
    <text evidence="11">The sequence shown here is derived from an EMBL/GenBank/DDBJ whole genome shotgun (WGS) entry which is preliminary data.</text>
</comment>
<dbReference type="Gene3D" id="3.30.980.10">
    <property type="entry name" value="Threonyl-trna Synthetase, Chain A, domain 2"/>
    <property type="match status" value="1"/>
</dbReference>
<comment type="similarity">
    <text evidence="1">Belongs to the class-II aminoacyl-tRNA synthetase family.</text>
</comment>
<dbReference type="SUPFAM" id="SSF101353">
    <property type="entry name" value="Putative anticodon-binding domain of alanyl-tRNA synthetase (AlaRS)"/>
    <property type="match status" value="1"/>
</dbReference>
<dbReference type="EMBL" id="MHMH01000006">
    <property type="protein sequence ID" value="OGZ24768.1"/>
    <property type="molecule type" value="Genomic_DNA"/>
</dbReference>
<gene>
    <name evidence="11" type="ORF">A2896_02735</name>
</gene>
<dbReference type="GO" id="GO:0000049">
    <property type="term" value="F:tRNA binding"/>
    <property type="evidence" value="ECO:0007669"/>
    <property type="project" value="UniProtKB-KW"/>
</dbReference>
<dbReference type="InterPro" id="IPR012947">
    <property type="entry name" value="tRNA_SAD"/>
</dbReference>
<feature type="domain" description="Alanyl-transfer RNA synthetases family profile" evidence="10">
    <location>
        <begin position="1"/>
        <end position="541"/>
    </location>
</feature>
<dbReference type="Pfam" id="PF01411">
    <property type="entry name" value="tRNA-synt_2c"/>
    <property type="match status" value="1"/>
</dbReference>
<organism evidence="11 12">
    <name type="scientific">Candidatus Nealsonbacteria bacterium RIFCSPLOWO2_01_FULL_43_32</name>
    <dbReference type="NCBI Taxonomy" id="1801672"/>
    <lineage>
        <taxon>Bacteria</taxon>
        <taxon>Candidatus Nealsoniibacteriota</taxon>
    </lineage>
</organism>
<protein>
    <recommendedName>
        <fullName evidence="2">alanine--tRNA ligase</fullName>
        <ecNumber evidence="2">6.1.1.7</ecNumber>
    </recommendedName>
</protein>
<reference evidence="11 12" key="1">
    <citation type="journal article" date="2016" name="Nat. Commun.">
        <title>Thousands of microbial genomes shed light on interconnected biogeochemical processes in an aquifer system.</title>
        <authorList>
            <person name="Anantharaman K."/>
            <person name="Brown C.T."/>
            <person name="Hug L.A."/>
            <person name="Sharon I."/>
            <person name="Castelle C.J."/>
            <person name="Probst A.J."/>
            <person name="Thomas B.C."/>
            <person name="Singh A."/>
            <person name="Wilkins M.J."/>
            <person name="Karaoz U."/>
            <person name="Brodie E.L."/>
            <person name="Williams K.H."/>
            <person name="Hubbard S.S."/>
            <person name="Banfield J.F."/>
        </authorList>
    </citation>
    <scope>NUCLEOTIDE SEQUENCE [LARGE SCALE GENOMIC DNA]</scope>
</reference>
<dbReference type="Proteomes" id="UP000178647">
    <property type="component" value="Unassembled WGS sequence"/>
</dbReference>
<dbReference type="PROSITE" id="PS50860">
    <property type="entry name" value="AA_TRNA_LIGASE_II_ALA"/>
    <property type="match status" value="1"/>
</dbReference>
<evidence type="ECO:0000256" key="9">
    <source>
        <dbReference type="ARBA" id="ARBA00023146"/>
    </source>
</evidence>
<dbReference type="InterPro" id="IPR018162">
    <property type="entry name" value="Ala-tRNA-ligase_IIc_anticod-bd"/>
</dbReference>
<dbReference type="InterPro" id="IPR018164">
    <property type="entry name" value="Ala-tRNA-synth_IIc_N"/>
</dbReference>
<proteinExistence type="inferred from homology"/>
<dbReference type="GO" id="GO:0006419">
    <property type="term" value="P:alanyl-tRNA aminoacylation"/>
    <property type="evidence" value="ECO:0007669"/>
    <property type="project" value="InterPro"/>
</dbReference>
<dbReference type="GO" id="GO:0004813">
    <property type="term" value="F:alanine-tRNA ligase activity"/>
    <property type="evidence" value="ECO:0007669"/>
    <property type="project" value="UniProtKB-EC"/>
</dbReference>
<keyword evidence="9" id="KW-0030">Aminoacyl-tRNA synthetase</keyword>
<dbReference type="InterPro" id="IPR045864">
    <property type="entry name" value="aa-tRNA-synth_II/BPL/LPL"/>
</dbReference>
<dbReference type="PANTHER" id="PTHR11777:SF9">
    <property type="entry name" value="ALANINE--TRNA LIGASE, CYTOPLASMIC"/>
    <property type="match status" value="1"/>
</dbReference>
<evidence type="ECO:0000259" key="10">
    <source>
        <dbReference type="PROSITE" id="PS50860"/>
    </source>
</evidence>
<dbReference type="GO" id="GO:0002161">
    <property type="term" value="F:aminoacyl-tRNA deacylase activity"/>
    <property type="evidence" value="ECO:0007669"/>
    <property type="project" value="TreeGrafter"/>
</dbReference>
<dbReference type="InterPro" id="IPR050058">
    <property type="entry name" value="Ala-tRNA_ligase"/>
</dbReference>
<dbReference type="Gene3D" id="3.30.930.10">
    <property type="entry name" value="Bira Bifunctional Protein, Domain 2"/>
    <property type="match status" value="1"/>
</dbReference>
<dbReference type="GO" id="GO:0005524">
    <property type="term" value="F:ATP binding"/>
    <property type="evidence" value="ECO:0007669"/>
    <property type="project" value="UniProtKB-KW"/>
</dbReference>
<dbReference type="InterPro" id="IPR018165">
    <property type="entry name" value="Ala-tRNA-synth_IIc_core"/>
</dbReference>
<accession>A0A1G2EHP6</accession>
<keyword evidence="3" id="KW-0820">tRNA-binding</keyword>
<dbReference type="PANTHER" id="PTHR11777">
    <property type="entry name" value="ALANYL-TRNA SYNTHETASE"/>
    <property type="match status" value="1"/>
</dbReference>
<evidence type="ECO:0000256" key="5">
    <source>
        <dbReference type="ARBA" id="ARBA00022741"/>
    </source>
</evidence>
<evidence type="ECO:0000313" key="12">
    <source>
        <dbReference type="Proteomes" id="UP000178647"/>
    </source>
</evidence>
<name>A0A1G2EHP6_9BACT</name>
<dbReference type="STRING" id="1801672.A2896_02735"/>
<evidence type="ECO:0000256" key="8">
    <source>
        <dbReference type="ARBA" id="ARBA00022917"/>
    </source>
</evidence>
<keyword evidence="5" id="KW-0547">Nucleotide-binding</keyword>
<evidence type="ECO:0000256" key="3">
    <source>
        <dbReference type="ARBA" id="ARBA00022555"/>
    </source>
</evidence>
<evidence type="ECO:0000256" key="6">
    <source>
        <dbReference type="ARBA" id="ARBA00022840"/>
    </source>
</evidence>
<dbReference type="PRINTS" id="PR00980">
    <property type="entry name" value="TRNASYNTHALA"/>
</dbReference>